<name>A0AAV9HCR3_9PEZI</name>
<dbReference type="SUPFAM" id="SSF57701">
    <property type="entry name" value="Zn2/Cys6 DNA-binding domain"/>
    <property type="match status" value="1"/>
</dbReference>
<dbReference type="InterPro" id="IPR050987">
    <property type="entry name" value="AtrR-like"/>
</dbReference>
<keyword evidence="4" id="KW-0539">Nucleus</keyword>
<dbReference type="GO" id="GO:0005634">
    <property type="term" value="C:nucleus"/>
    <property type="evidence" value="ECO:0007669"/>
    <property type="project" value="UniProtKB-SubCell"/>
</dbReference>
<feature type="domain" description="Zn(2)-C6 fungal-type" evidence="6">
    <location>
        <begin position="21"/>
        <end position="55"/>
    </location>
</feature>
<dbReference type="GO" id="GO:0003677">
    <property type="term" value="F:DNA binding"/>
    <property type="evidence" value="ECO:0007669"/>
    <property type="project" value="UniProtKB-KW"/>
</dbReference>
<feature type="region of interest" description="Disordered" evidence="5">
    <location>
        <begin position="400"/>
        <end position="432"/>
    </location>
</feature>
<dbReference type="CDD" id="cd00067">
    <property type="entry name" value="GAL4"/>
    <property type="match status" value="1"/>
</dbReference>
<comment type="caution">
    <text evidence="7">The sequence shown here is derived from an EMBL/GenBank/DDBJ whole genome shotgun (WGS) entry which is preliminary data.</text>
</comment>
<evidence type="ECO:0000259" key="6">
    <source>
        <dbReference type="PROSITE" id="PS50048"/>
    </source>
</evidence>
<comment type="subcellular location">
    <subcellularLocation>
        <location evidence="1">Nucleus</location>
    </subcellularLocation>
</comment>
<dbReference type="PROSITE" id="PS00463">
    <property type="entry name" value="ZN2_CY6_FUNGAL_1"/>
    <property type="match status" value="1"/>
</dbReference>
<sequence>MTDPQLDSNSGTPQRKRIAVACMRCRKRKIRCSGDPGQGQPCSNCKNAGAEPCQFLRVASTETPFRSNTADFSYSVNDARLYASRGTPTSLGYHPQDTSAFASPDQVLSSYRPGSTQYASYTPAPKAYYPGMSAYPSPYGDEFDYTGIPGVASQSVLNQDVVQHGMSMAPAWSGSSGGRTKTPAAFSSIYHMDPEASAGTYSPYGSAASLMHRPAAHHAHAMSSEAPSFSFSNVAASLPASSSGSLDRLLPNPASRSSTLPYPTGAGAALKQSAGGPSSAVGAPSLADVASAASYHAASGFDAVASSLSYSSSQHSASSRANSDSYSGTTQESIFTDDQRSTLSSNGPASFDLGAYTSSEPRRDSHSGVAGGGGSTNTNPTATPTVTSAHAYVPAESVHEAAAAHAHHHHNHRQHHPGHAESRQIAAVAGRH</sequence>
<reference evidence="7" key="2">
    <citation type="submission" date="2023-06" db="EMBL/GenBank/DDBJ databases">
        <authorList>
            <consortium name="Lawrence Berkeley National Laboratory"/>
            <person name="Mondo S.J."/>
            <person name="Hensen N."/>
            <person name="Bonometti L."/>
            <person name="Westerberg I."/>
            <person name="Brannstrom I.O."/>
            <person name="Guillou S."/>
            <person name="Cros-Aarteil S."/>
            <person name="Calhoun S."/>
            <person name="Haridas S."/>
            <person name="Kuo A."/>
            <person name="Pangilinan J."/>
            <person name="Riley R."/>
            <person name="Labutti K."/>
            <person name="Andreopoulos B."/>
            <person name="Lipzen A."/>
            <person name="Chen C."/>
            <person name="Yanf M."/>
            <person name="Daum C."/>
            <person name="Ng V."/>
            <person name="Clum A."/>
            <person name="Steindorff A."/>
            <person name="Ohm R."/>
            <person name="Martin F."/>
            <person name="Silar P."/>
            <person name="Natvig D."/>
            <person name="Lalanne C."/>
            <person name="Gautier V."/>
            <person name="Ament-Velasquez S.L."/>
            <person name="Kruys A."/>
            <person name="Hutchinson M.I."/>
            <person name="Powell A.J."/>
            <person name="Barry K."/>
            <person name="Miller A.N."/>
            <person name="Grigoriev I.V."/>
            <person name="Debuchy R."/>
            <person name="Gladieux P."/>
            <person name="Thoren M.H."/>
            <person name="Johannesson H."/>
        </authorList>
    </citation>
    <scope>NUCLEOTIDE SEQUENCE</scope>
    <source>
        <strain evidence="7">PSN324</strain>
    </source>
</reference>
<feature type="compositionally biased region" description="Basic residues" evidence="5">
    <location>
        <begin position="405"/>
        <end position="417"/>
    </location>
</feature>
<keyword evidence="2" id="KW-0479">Metal-binding</keyword>
<feature type="compositionally biased region" description="Low complexity" evidence="5">
    <location>
        <begin position="314"/>
        <end position="327"/>
    </location>
</feature>
<feature type="compositionally biased region" description="Polar residues" evidence="5">
    <location>
        <begin position="328"/>
        <end position="348"/>
    </location>
</feature>
<keyword evidence="8" id="KW-1185">Reference proteome</keyword>
<evidence type="ECO:0000256" key="3">
    <source>
        <dbReference type="ARBA" id="ARBA00023125"/>
    </source>
</evidence>
<dbReference type="PANTHER" id="PTHR46910:SF3">
    <property type="entry name" value="HALOTOLERANCE PROTEIN 9-RELATED"/>
    <property type="match status" value="1"/>
</dbReference>
<evidence type="ECO:0000313" key="8">
    <source>
        <dbReference type="Proteomes" id="UP001321749"/>
    </source>
</evidence>
<dbReference type="GO" id="GO:0008270">
    <property type="term" value="F:zinc ion binding"/>
    <property type="evidence" value="ECO:0007669"/>
    <property type="project" value="InterPro"/>
</dbReference>
<dbReference type="PANTHER" id="PTHR46910">
    <property type="entry name" value="TRANSCRIPTION FACTOR PDR1"/>
    <property type="match status" value="1"/>
</dbReference>
<dbReference type="AlphaFoldDB" id="A0AAV9HCR3"/>
<evidence type="ECO:0000256" key="4">
    <source>
        <dbReference type="ARBA" id="ARBA00023242"/>
    </source>
</evidence>
<evidence type="ECO:0000256" key="2">
    <source>
        <dbReference type="ARBA" id="ARBA00022723"/>
    </source>
</evidence>
<dbReference type="PROSITE" id="PS50048">
    <property type="entry name" value="ZN2_CY6_FUNGAL_2"/>
    <property type="match status" value="1"/>
</dbReference>
<evidence type="ECO:0000256" key="5">
    <source>
        <dbReference type="SAM" id="MobiDB-lite"/>
    </source>
</evidence>
<evidence type="ECO:0000313" key="7">
    <source>
        <dbReference type="EMBL" id="KAK4456861.1"/>
    </source>
</evidence>
<dbReference type="Proteomes" id="UP001321749">
    <property type="component" value="Unassembled WGS sequence"/>
</dbReference>
<reference evidence="7" key="1">
    <citation type="journal article" date="2023" name="Mol. Phylogenet. Evol.">
        <title>Genome-scale phylogeny and comparative genomics of the fungal order Sordariales.</title>
        <authorList>
            <person name="Hensen N."/>
            <person name="Bonometti L."/>
            <person name="Westerberg I."/>
            <person name="Brannstrom I.O."/>
            <person name="Guillou S."/>
            <person name="Cros-Aarteil S."/>
            <person name="Calhoun S."/>
            <person name="Haridas S."/>
            <person name="Kuo A."/>
            <person name="Mondo S."/>
            <person name="Pangilinan J."/>
            <person name="Riley R."/>
            <person name="LaButti K."/>
            <person name="Andreopoulos B."/>
            <person name="Lipzen A."/>
            <person name="Chen C."/>
            <person name="Yan M."/>
            <person name="Daum C."/>
            <person name="Ng V."/>
            <person name="Clum A."/>
            <person name="Steindorff A."/>
            <person name="Ohm R.A."/>
            <person name="Martin F."/>
            <person name="Silar P."/>
            <person name="Natvig D.O."/>
            <person name="Lalanne C."/>
            <person name="Gautier V."/>
            <person name="Ament-Velasquez S.L."/>
            <person name="Kruys A."/>
            <person name="Hutchinson M.I."/>
            <person name="Powell A.J."/>
            <person name="Barry K."/>
            <person name="Miller A.N."/>
            <person name="Grigoriev I.V."/>
            <person name="Debuchy R."/>
            <person name="Gladieux P."/>
            <person name="Hiltunen Thoren M."/>
            <person name="Johannesson H."/>
        </authorList>
    </citation>
    <scope>NUCLEOTIDE SEQUENCE</scope>
    <source>
        <strain evidence="7">PSN324</strain>
    </source>
</reference>
<protein>
    <recommendedName>
        <fullName evidence="6">Zn(2)-C6 fungal-type domain-containing protein</fullName>
    </recommendedName>
</protein>
<accession>A0AAV9HCR3</accession>
<keyword evidence="3" id="KW-0238">DNA-binding</keyword>
<dbReference type="GO" id="GO:0000981">
    <property type="term" value="F:DNA-binding transcription factor activity, RNA polymerase II-specific"/>
    <property type="evidence" value="ECO:0007669"/>
    <property type="project" value="InterPro"/>
</dbReference>
<evidence type="ECO:0000256" key="1">
    <source>
        <dbReference type="ARBA" id="ARBA00004123"/>
    </source>
</evidence>
<organism evidence="7 8">
    <name type="scientific">Cladorrhinum samala</name>
    <dbReference type="NCBI Taxonomy" id="585594"/>
    <lineage>
        <taxon>Eukaryota</taxon>
        <taxon>Fungi</taxon>
        <taxon>Dikarya</taxon>
        <taxon>Ascomycota</taxon>
        <taxon>Pezizomycotina</taxon>
        <taxon>Sordariomycetes</taxon>
        <taxon>Sordariomycetidae</taxon>
        <taxon>Sordariales</taxon>
        <taxon>Podosporaceae</taxon>
        <taxon>Cladorrhinum</taxon>
    </lineage>
</organism>
<dbReference type="Pfam" id="PF00172">
    <property type="entry name" value="Zn_clus"/>
    <property type="match status" value="1"/>
</dbReference>
<feature type="region of interest" description="Disordered" evidence="5">
    <location>
        <begin position="314"/>
        <end position="385"/>
    </location>
</feature>
<feature type="compositionally biased region" description="Low complexity" evidence="5">
    <location>
        <begin position="376"/>
        <end position="385"/>
    </location>
</feature>
<proteinExistence type="predicted"/>
<dbReference type="InterPro" id="IPR036864">
    <property type="entry name" value="Zn2-C6_fun-type_DNA-bd_sf"/>
</dbReference>
<dbReference type="SMART" id="SM00066">
    <property type="entry name" value="GAL4"/>
    <property type="match status" value="1"/>
</dbReference>
<dbReference type="EMBL" id="MU865158">
    <property type="protein sequence ID" value="KAK4456861.1"/>
    <property type="molecule type" value="Genomic_DNA"/>
</dbReference>
<gene>
    <name evidence="7" type="ORF">QBC42DRAFT_190011</name>
</gene>
<dbReference type="Gene3D" id="4.10.240.10">
    <property type="entry name" value="Zn(2)-C6 fungal-type DNA-binding domain"/>
    <property type="match status" value="1"/>
</dbReference>
<dbReference type="InterPro" id="IPR001138">
    <property type="entry name" value="Zn2Cys6_DnaBD"/>
</dbReference>
<feature type="region of interest" description="Disordered" evidence="5">
    <location>
        <begin position="242"/>
        <end position="263"/>
    </location>
</feature>